<keyword evidence="1" id="KW-0808">Transferase</keyword>
<dbReference type="InterPro" id="IPR016181">
    <property type="entry name" value="Acyl_CoA_acyltransferase"/>
</dbReference>
<accession>A0A9P4IFY2</accession>
<protein>
    <submittedName>
        <fullName evidence="3">Acyl-CoA N-acyltransferase</fullName>
    </submittedName>
</protein>
<dbReference type="OrthoDB" id="41532at2759"/>
<dbReference type="PANTHER" id="PTHR13947">
    <property type="entry name" value="GNAT FAMILY N-ACETYLTRANSFERASE"/>
    <property type="match status" value="1"/>
</dbReference>
<dbReference type="GO" id="GO:0008080">
    <property type="term" value="F:N-acetyltransferase activity"/>
    <property type="evidence" value="ECO:0007669"/>
    <property type="project" value="InterPro"/>
</dbReference>
<dbReference type="Proteomes" id="UP000799772">
    <property type="component" value="Unassembled WGS sequence"/>
</dbReference>
<dbReference type="CDD" id="cd04301">
    <property type="entry name" value="NAT_SF"/>
    <property type="match status" value="1"/>
</dbReference>
<dbReference type="EMBL" id="ML978126">
    <property type="protein sequence ID" value="KAF2098917.1"/>
    <property type="molecule type" value="Genomic_DNA"/>
</dbReference>
<dbReference type="PANTHER" id="PTHR13947:SF37">
    <property type="entry name" value="LD18367P"/>
    <property type="match status" value="1"/>
</dbReference>
<reference evidence="3" key="1">
    <citation type="journal article" date="2020" name="Stud. Mycol.">
        <title>101 Dothideomycetes genomes: a test case for predicting lifestyles and emergence of pathogens.</title>
        <authorList>
            <person name="Haridas S."/>
            <person name="Albert R."/>
            <person name="Binder M."/>
            <person name="Bloem J."/>
            <person name="Labutti K."/>
            <person name="Salamov A."/>
            <person name="Andreopoulos B."/>
            <person name="Baker S."/>
            <person name="Barry K."/>
            <person name="Bills G."/>
            <person name="Bluhm B."/>
            <person name="Cannon C."/>
            <person name="Castanera R."/>
            <person name="Culley D."/>
            <person name="Daum C."/>
            <person name="Ezra D."/>
            <person name="Gonzalez J."/>
            <person name="Henrissat B."/>
            <person name="Kuo A."/>
            <person name="Liang C."/>
            <person name="Lipzen A."/>
            <person name="Lutzoni F."/>
            <person name="Magnuson J."/>
            <person name="Mondo S."/>
            <person name="Nolan M."/>
            <person name="Ohm R."/>
            <person name="Pangilinan J."/>
            <person name="Park H.-J."/>
            <person name="Ramirez L."/>
            <person name="Alfaro M."/>
            <person name="Sun H."/>
            <person name="Tritt A."/>
            <person name="Yoshinaga Y."/>
            <person name="Zwiers L.-H."/>
            <person name="Turgeon B."/>
            <person name="Goodwin S."/>
            <person name="Spatafora J."/>
            <person name="Crous P."/>
            <person name="Grigoriev I."/>
        </authorList>
    </citation>
    <scope>NUCLEOTIDE SEQUENCE</scope>
    <source>
        <strain evidence="3">CBS 133067</strain>
    </source>
</reference>
<sequence>MSLFETITIRRAEPNGEECAFLTVVLHEFVKPMIPSLKGPQSGGASRPSALADGSTLLVAETSQPFGENAPYPNICGGVALIPHEQGSKGSVDFPEGEKVGEIKRTIVRVEARERGVGSKLLASIEKEAKEEGYTYLVVETLKQMSQARRLYERNGYTPRGLFGSYSEEDSVLYEKWLR</sequence>
<evidence type="ECO:0000256" key="1">
    <source>
        <dbReference type="ARBA" id="ARBA00022679"/>
    </source>
</evidence>
<proteinExistence type="predicted"/>
<dbReference type="Gene3D" id="3.40.630.30">
    <property type="match status" value="1"/>
</dbReference>
<dbReference type="PROSITE" id="PS51186">
    <property type="entry name" value="GNAT"/>
    <property type="match status" value="1"/>
</dbReference>
<dbReference type="InterPro" id="IPR050769">
    <property type="entry name" value="NAT_camello-type"/>
</dbReference>
<dbReference type="InterPro" id="IPR000182">
    <property type="entry name" value="GNAT_dom"/>
</dbReference>
<evidence type="ECO:0000313" key="3">
    <source>
        <dbReference type="EMBL" id="KAF2098917.1"/>
    </source>
</evidence>
<evidence type="ECO:0000259" key="2">
    <source>
        <dbReference type="PROSITE" id="PS51186"/>
    </source>
</evidence>
<dbReference type="AlphaFoldDB" id="A0A9P4IFY2"/>
<comment type="caution">
    <text evidence="3">The sequence shown here is derived from an EMBL/GenBank/DDBJ whole genome shotgun (WGS) entry which is preliminary data.</text>
</comment>
<name>A0A9P4IFY2_9PEZI</name>
<organism evidence="3 4">
    <name type="scientific">Rhizodiscina lignyota</name>
    <dbReference type="NCBI Taxonomy" id="1504668"/>
    <lineage>
        <taxon>Eukaryota</taxon>
        <taxon>Fungi</taxon>
        <taxon>Dikarya</taxon>
        <taxon>Ascomycota</taxon>
        <taxon>Pezizomycotina</taxon>
        <taxon>Dothideomycetes</taxon>
        <taxon>Pleosporomycetidae</taxon>
        <taxon>Aulographales</taxon>
        <taxon>Rhizodiscinaceae</taxon>
        <taxon>Rhizodiscina</taxon>
    </lineage>
</organism>
<dbReference type="Pfam" id="PF00583">
    <property type="entry name" value="Acetyltransf_1"/>
    <property type="match status" value="1"/>
</dbReference>
<gene>
    <name evidence="3" type="ORF">NA57DRAFT_76151</name>
</gene>
<dbReference type="SUPFAM" id="SSF55729">
    <property type="entry name" value="Acyl-CoA N-acyltransferases (Nat)"/>
    <property type="match status" value="1"/>
</dbReference>
<keyword evidence="4" id="KW-1185">Reference proteome</keyword>
<feature type="domain" description="N-acetyltransferase" evidence="2">
    <location>
        <begin position="7"/>
        <end position="179"/>
    </location>
</feature>
<evidence type="ECO:0000313" key="4">
    <source>
        <dbReference type="Proteomes" id="UP000799772"/>
    </source>
</evidence>